<keyword evidence="2 6" id="KW-0479">Metal-binding</keyword>
<dbReference type="Pfam" id="PF08439">
    <property type="entry name" value="Peptidase_M3_N"/>
    <property type="match status" value="1"/>
</dbReference>
<dbReference type="EC" id="3.4.24.-" evidence="6"/>
<dbReference type="CDD" id="cd09608">
    <property type="entry name" value="M3B_PepF"/>
    <property type="match status" value="1"/>
</dbReference>
<dbReference type="AlphaFoldDB" id="W6A8X2"/>
<dbReference type="Proteomes" id="UP000019267">
    <property type="component" value="Chromosome"/>
</dbReference>
<evidence type="ECO:0000313" key="10">
    <source>
        <dbReference type="Proteomes" id="UP000019267"/>
    </source>
</evidence>
<evidence type="ECO:0000256" key="6">
    <source>
        <dbReference type="RuleBase" id="RU368091"/>
    </source>
</evidence>
<dbReference type="PATRIC" id="fig|1276246.3.peg.996"/>
<comment type="similarity">
    <text evidence="6">Belongs to the peptidase M3B family.</text>
</comment>
<dbReference type="STRING" id="1276246.SCULI_v1c10000"/>
<dbReference type="PANTHER" id="PTHR11804">
    <property type="entry name" value="PROTEASE M3 THIMET OLIGOPEPTIDASE-RELATED"/>
    <property type="match status" value="1"/>
</dbReference>
<evidence type="ECO:0000256" key="1">
    <source>
        <dbReference type="ARBA" id="ARBA00022670"/>
    </source>
</evidence>
<organism evidence="9 10">
    <name type="scientific">Spiroplasma culicicola AES-1</name>
    <dbReference type="NCBI Taxonomy" id="1276246"/>
    <lineage>
        <taxon>Bacteria</taxon>
        <taxon>Bacillati</taxon>
        <taxon>Mycoplasmatota</taxon>
        <taxon>Mollicutes</taxon>
        <taxon>Entomoplasmatales</taxon>
        <taxon>Spiroplasmataceae</taxon>
        <taxon>Spiroplasma</taxon>
    </lineage>
</organism>
<dbReference type="Pfam" id="PF01432">
    <property type="entry name" value="Peptidase_M3"/>
    <property type="match status" value="1"/>
</dbReference>
<comment type="cofactor">
    <cofactor evidence="6">
        <name>Zn(2+)</name>
        <dbReference type="ChEBI" id="CHEBI:29105"/>
    </cofactor>
    <text evidence="6">Binds 1 zinc ion.</text>
</comment>
<comment type="function">
    <text evidence="6">Has oligopeptidase activity and degrades a variety of small bioactive peptides.</text>
</comment>
<keyword evidence="1 6" id="KW-0645">Protease</keyword>
<proteinExistence type="inferred from homology"/>
<keyword evidence="3 6" id="KW-0378">Hydrolase</keyword>
<dbReference type="RefSeq" id="WP_025363562.1">
    <property type="nucleotide sequence ID" value="NZ_CP006681.1"/>
</dbReference>
<dbReference type="GO" id="GO:0006518">
    <property type="term" value="P:peptide metabolic process"/>
    <property type="evidence" value="ECO:0007669"/>
    <property type="project" value="TreeGrafter"/>
</dbReference>
<evidence type="ECO:0000313" key="9">
    <source>
        <dbReference type="EMBL" id="AHI53340.1"/>
    </source>
</evidence>
<dbReference type="KEGG" id="scq:SCULI_v1c10000"/>
<evidence type="ECO:0000256" key="4">
    <source>
        <dbReference type="ARBA" id="ARBA00022833"/>
    </source>
</evidence>
<dbReference type="OrthoDB" id="9766487at2"/>
<keyword evidence="4 6" id="KW-0862">Zinc</keyword>
<dbReference type="GO" id="GO:0046872">
    <property type="term" value="F:metal ion binding"/>
    <property type="evidence" value="ECO:0007669"/>
    <property type="project" value="UniProtKB-UniRule"/>
</dbReference>
<dbReference type="InterPro" id="IPR013647">
    <property type="entry name" value="OligopepF_N_dom"/>
</dbReference>
<feature type="domain" description="Peptidase M3A/M3B catalytic" evidence="7">
    <location>
        <begin position="204"/>
        <end position="569"/>
    </location>
</feature>
<evidence type="ECO:0000256" key="3">
    <source>
        <dbReference type="ARBA" id="ARBA00022801"/>
    </source>
</evidence>
<gene>
    <name evidence="9" type="primary">pepF2</name>
    <name evidence="9" type="ORF">SCULI_v1c10000</name>
</gene>
<dbReference type="HOGENOM" id="CLU_021290_2_0_14"/>
<dbReference type="InterPro" id="IPR004438">
    <property type="entry name" value="Peptidase_M3B"/>
</dbReference>
<keyword evidence="5 6" id="KW-0482">Metalloprotease</keyword>
<reference evidence="9 10" key="1">
    <citation type="journal article" date="2014" name="Genome Biol. Evol.">
        <title>Molecular evolution of the substrate utilization strategies and putative virulence factors in mosquito-associated Spiroplasma species.</title>
        <authorList>
            <person name="Chang T.H."/>
            <person name="Lo W.S."/>
            <person name="Ku C."/>
            <person name="Chen L.L."/>
            <person name="Kuo C.H."/>
        </authorList>
    </citation>
    <scope>NUCLEOTIDE SEQUENCE [LARGE SCALE GENOMIC DNA]</scope>
    <source>
        <strain evidence="9">AES-1</strain>
    </source>
</reference>
<dbReference type="GO" id="GO:0006508">
    <property type="term" value="P:proteolysis"/>
    <property type="evidence" value="ECO:0007669"/>
    <property type="project" value="UniProtKB-KW"/>
</dbReference>
<evidence type="ECO:0000259" key="8">
    <source>
        <dbReference type="Pfam" id="PF08439"/>
    </source>
</evidence>
<evidence type="ECO:0000259" key="7">
    <source>
        <dbReference type="Pfam" id="PF01432"/>
    </source>
</evidence>
<evidence type="ECO:0000256" key="2">
    <source>
        <dbReference type="ARBA" id="ARBA00022723"/>
    </source>
</evidence>
<feature type="domain" description="Oligopeptidase F N-terminal" evidence="8">
    <location>
        <begin position="108"/>
        <end position="173"/>
    </location>
</feature>
<dbReference type="GO" id="GO:0004222">
    <property type="term" value="F:metalloendopeptidase activity"/>
    <property type="evidence" value="ECO:0007669"/>
    <property type="project" value="UniProtKB-UniRule"/>
</dbReference>
<dbReference type="InterPro" id="IPR042088">
    <property type="entry name" value="OligoPept_F_C"/>
</dbReference>
<sequence length="590" mass="69640">MKRHQADNKYKWDFSKLYKNSQQWKDDLNLVIDKAQQISKLKNKLNNKKEFLIYLTLDKEIDFIVAKLNQYIHMYDIDQTNSEFQELDALFSNAMSQVAIDLSFVTPEIIKINQEQIEQYLTDSEFESYKFMFKKIFKKSKHILENDAEELLSKIERSRGATAELYDTLSYADKQEHKLMINNVEQLVDTTLFKTILEDSDAIKEQELRKQVWDIYFKNVVDRKYSYAKIYESILLKQTEDFKVRNYTSALEMSLFNDQVTTQIYEKLLSVAKQSIDVLKDYYLLIKDKLGLTKFFTTDRELKLAKEYNKKFSVDEGIAIVKESLSVLGKEYSQNLEIAMQDNMIDYYEDTTKVDGAYSSGGTGVDPIILMNWDDKLSSLNTLAHEIGHSVHTLFSDQNQKYPLNDYPIILAEVASTFNEHILFDYLYSNTTNKDEKIYLLQQRIFDLVSTFYRQIQFADFEYSAHKMVANNEPITSENLMKLFKDKENEYGYDIFDDKDRQVYHWPYISHFFHSPFYVYKYAIDLVASYKLYDDFKKGNNNIINFLKSGCYKEPLEILKDCGVDFNDNNTYTPLIKEIKRLTLELKNAC</sequence>
<dbReference type="NCBIfam" id="TIGR00181">
    <property type="entry name" value="pepF"/>
    <property type="match status" value="1"/>
</dbReference>
<dbReference type="eggNOG" id="COG1164">
    <property type="taxonomic scope" value="Bacteria"/>
</dbReference>
<protein>
    <recommendedName>
        <fullName evidence="6">Oligopeptidase F</fullName>
        <ecNumber evidence="6">3.4.24.-</ecNumber>
    </recommendedName>
</protein>
<evidence type="ECO:0000256" key="5">
    <source>
        <dbReference type="ARBA" id="ARBA00023049"/>
    </source>
</evidence>
<accession>W6A8X2</accession>
<dbReference type="EMBL" id="CP006681">
    <property type="protein sequence ID" value="AHI53340.1"/>
    <property type="molecule type" value="Genomic_DNA"/>
</dbReference>
<dbReference type="PANTHER" id="PTHR11804:SF84">
    <property type="entry name" value="SACCHAROLYSIN"/>
    <property type="match status" value="1"/>
</dbReference>
<dbReference type="InterPro" id="IPR001567">
    <property type="entry name" value="Pept_M3A_M3B_dom"/>
</dbReference>
<dbReference type="Gene3D" id="1.20.140.70">
    <property type="entry name" value="Oligopeptidase f, N-terminal domain"/>
    <property type="match status" value="1"/>
</dbReference>
<dbReference type="InterPro" id="IPR045090">
    <property type="entry name" value="Pept_M3A_M3B"/>
</dbReference>
<name>W6A8X2_9MOLU</name>
<dbReference type="Gene3D" id="1.10.1370.20">
    <property type="entry name" value="Oligoendopeptidase f, C-terminal domain"/>
    <property type="match status" value="1"/>
</dbReference>
<dbReference type="SUPFAM" id="SSF55486">
    <property type="entry name" value="Metalloproteases ('zincins'), catalytic domain"/>
    <property type="match status" value="1"/>
</dbReference>
<keyword evidence="10" id="KW-1185">Reference proteome</keyword>